<evidence type="ECO:0000313" key="8">
    <source>
        <dbReference type="Proteomes" id="UP001153148"/>
    </source>
</evidence>
<dbReference type="EMBL" id="CAJPIN010002017">
    <property type="protein sequence ID" value="CAG2055045.1"/>
    <property type="molecule type" value="Genomic_DNA"/>
</dbReference>
<proteinExistence type="predicted"/>
<sequence>MQWFIDMPVSGWTDGNRTGLRSSVRYSIYSGDPEGLFSIDLISGNLRTASLLDHETRQSVLLNVLATSGDPPLYGHAQVSQQTFNEPPHSAVAWLVTWVIIVIEDVNDNGPEFDSSSVHISVPENAELGIPLYAAHARDKDSGRNGAVRYKLASSPGTEGLFVIDPRQGHITLSRWMVDGSLLDRPVPLR</sequence>
<dbReference type="PROSITE" id="PS50268">
    <property type="entry name" value="CADHERIN_2"/>
    <property type="match status" value="2"/>
</dbReference>
<feature type="domain" description="Cadherin" evidence="6">
    <location>
        <begin position="114"/>
        <end position="175"/>
    </location>
</feature>
<evidence type="ECO:0000256" key="4">
    <source>
        <dbReference type="ARBA" id="ARBA00023136"/>
    </source>
</evidence>
<dbReference type="PROSITE" id="PS00232">
    <property type="entry name" value="CADHERIN_1"/>
    <property type="match status" value="1"/>
</dbReference>
<evidence type="ECO:0000256" key="1">
    <source>
        <dbReference type="ARBA" id="ARBA00004370"/>
    </source>
</evidence>
<evidence type="ECO:0000256" key="2">
    <source>
        <dbReference type="ARBA" id="ARBA00022737"/>
    </source>
</evidence>
<comment type="subcellular location">
    <subcellularLocation>
        <location evidence="1">Membrane</location>
    </subcellularLocation>
</comment>
<dbReference type="PRINTS" id="PR00205">
    <property type="entry name" value="CADHERIN"/>
</dbReference>
<evidence type="ECO:0000256" key="5">
    <source>
        <dbReference type="PROSITE-ProRule" id="PRU00043"/>
    </source>
</evidence>
<dbReference type="InterPro" id="IPR039808">
    <property type="entry name" value="Cadherin"/>
</dbReference>
<evidence type="ECO:0000259" key="6">
    <source>
        <dbReference type="PROSITE" id="PS50268"/>
    </source>
</evidence>
<dbReference type="Gene3D" id="2.60.40.60">
    <property type="entry name" value="Cadherins"/>
    <property type="match status" value="2"/>
</dbReference>
<dbReference type="SMART" id="SM00112">
    <property type="entry name" value="CA"/>
    <property type="match status" value="1"/>
</dbReference>
<protein>
    <recommendedName>
        <fullName evidence="6">Cadherin domain-containing protein</fullName>
    </recommendedName>
</protein>
<gene>
    <name evidence="7" type="ORF">TPAB3V08_LOCUS2058</name>
</gene>
<accession>A0ABN7NGX4</accession>
<dbReference type="CDD" id="cd11304">
    <property type="entry name" value="Cadherin_repeat"/>
    <property type="match status" value="2"/>
</dbReference>
<dbReference type="Proteomes" id="UP001153148">
    <property type="component" value="Unassembled WGS sequence"/>
</dbReference>
<reference evidence="7" key="1">
    <citation type="submission" date="2021-03" db="EMBL/GenBank/DDBJ databases">
        <authorList>
            <person name="Tran Van P."/>
        </authorList>
    </citation>
    <scope>NUCLEOTIDE SEQUENCE</scope>
</reference>
<dbReference type="InterPro" id="IPR002126">
    <property type="entry name" value="Cadherin-like_dom"/>
</dbReference>
<dbReference type="PANTHER" id="PTHR24027">
    <property type="entry name" value="CADHERIN-23"/>
    <property type="match status" value="1"/>
</dbReference>
<keyword evidence="2" id="KW-0677">Repeat</keyword>
<keyword evidence="8" id="KW-1185">Reference proteome</keyword>
<dbReference type="PANTHER" id="PTHR24027:SF423">
    <property type="entry name" value="PROTOCADHERIN-16"/>
    <property type="match status" value="1"/>
</dbReference>
<evidence type="ECO:0000313" key="7">
    <source>
        <dbReference type="EMBL" id="CAG2055045.1"/>
    </source>
</evidence>
<name>A0ABN7NGX4_TIMPD</name>
<dbReference type="InterPro" id="IPR020894">
    <property type="entry name" value="Cadherin_CS"/>
</dbReference>
<feature type="domain" description="Cadherin" evidence="6">
    <location>
        <begin position="13"/>
        <end position="113"/>
    </location>
</feature>
<comment type="caution">
    <text evidence="7">The sequence shown here is derived from an EMBL/GenBank/DDBJ whole genome shotgun (WGS) entry which is preliminary data.</text>
</comment>
<dbReference type="InterPro" id="IPR015919">
    <property type="entry name" value="Cadherin-like_sf"/>
</dbReference>
<keyword evidence="3 5" id="KW-0106">Calcium</keyword>
<dbReference type="SUPFAM" id="SSF49313">
    <property type="entry name" value="Cadherin-like"/>
    <property type="match status" value="2"/>
</dbReference>
<organism evidence="7 8">
    <name type="scientific">Timema podura</name>
    <name type="common">Walking stick</name>
    <dbReference type="NCBI Taxonomy" id="61482"/>
    <lineage>
        <taxon>Eukaryota</taxon>
        <taxon>Metazoa</taxon>
        <taxon>Ecdysozoa</taxon>
        <taxon>Arthropoda</taxon>
        <taxon>Hexapoda</taxon>
        <taxon>Insecta</taxon>
        <taxon>Pterygota</taxon>
        <taxon>Neoptera</taxon>
        <taxon>Polyneoptera</taxon>
        <taxon>Phasmatodea</taxon>
        <taxon>Timematodea</taxon>
        <taxon>Timematoidea</taxon>
        <taxon>Timematidae</taxon>
        <taxon>Timema</taxon>
    </lineage>
</organism>
<keyword evidence="4" id="KW-0472">Membrane</keyword>
<dbReference type="Pfam" id="PF00028">
    <property type="entry name" value="Cadherin"/>
    <property type="match status" value="2"/>
</dbReference>
<evidence type="ECO:0000256" key="3">
    <source>
        <dbReference type="ARBA" id="ARBA00022837"/>
    </source>
</evidence>